<keyword evidence="3" id="KW-0328">Glycosyltransferase</keyword>
<dbReference type="AlphaFoldDB" id="A0A938YLG2"/>
<evidence type="ECO:0000256" key="2">
    <source>
        <dbReference type="ARBA" id="ARBA00006739"/>
    </source>
</evidence>
<dbReference type="EMBL" id="JAERWL010000015">
    <property type="protein sequence ID" value="MBM9478177.1"/>
    <property type="molecule type" value="Genomic_DNA"/>
</dbReference>
<sequence>MTGPLALGGGRFAVPGNRWDLLAGEEREPVEVSVVVPYYQEQAALDLVLAGLAVQTHPAARLQVVIADDGSARPPVIPDCARALEPVVLRQEDHGFRAAAARNLGLSRCDGEVIVFLDGDTVPGPDYIRHISRLPALLPDAMVGGRRRHVDLAGWTPEALQEWFAGSRAAPREWPEPEWLLQEYGRTGDLLQLNPRSFTFLIGAVLAGHRDLVEAIGGFDGTFVGYGGEDYDFTYRAWAAGGVLAHVPDAVAWHHGPEWAVREQDPAHKREQKNREAMLLARRIPEPGTRGTGQIYAVPDVVVRIAMAGWALGDAVLTVRGLLAGLDAGVWLTGPDAAAVADVFTEDPRVHLEQVPGPVAFRARADVEVFGPLLAGPDLPTVVRGLVDADAGRLTLTGPDGVWVVVTTSRALHRAGRHADALGLSVDAAVELLFGATDRAATETELQPTRPGASLPAVFGGWG</sequence>
<dbReference type="GO" id="GO:0016757">
    <property type="term" value="F:glycosyltransferase activity"/>
    <property type="evidence" value="ECO:0007669"/>
    <property type="project" value="UniProtKB-KW"/>
</dbReference>
<evidence type="ECO:0000256" key="3">
    <source>
        <dbReference type="ARBA" id="ARBA00022676"/>
    </source>
</evidence>
<feature type="domain" description="Glycosyltransferase 2-like" evidence="5">
    <location>
        <begin position="33"/>
        <end position="161"/>
    </location>
</feature>
<keyword evidence="8" id="KW-1185">Reference proteome</keyword>
<evidence type="ECO:0000313" key="8">
    <source>
        <dbReference type="Proteomes" id="UP000663801"/>
    </source>
</evidence>
<protein>
    <submittedName>
        <fullName evidence="7">Glycosyltransferase</fullName>
    </submittedName>
</protein>
<accession>A0A938YLG2</accession>
<proteinExistence type="inferred from homology"/>
<comment type="pathway">
    <text evidence="1">Cell wall biogenesis; cell wall polysaccharide biosynthesis.</text>
</comment>
<dbReference type="InterPro" id="IPR027791">
    <property type="entry name" value="Galactosyl_T_C"/>
</dbReference>
<evidence type="ECO:0000256" key="4">
    <source>
        <dbReference type="ARBA" id="ARBA00022679"/>
    </source>
</evidence>
<dbReference type="Gene3D" id="3.90.550.10">
    <property type="entry name" value="Spore Coat Polysaccharide Biosynthesis Protein SpsA, Chain A"/>
    <property type="match status" value="1"/>
</dbReference>
<name>A0A938YLG2_9ACTN</name>
<dbReference type="Pfam" id="PF00535">
    <property type="entry name" value="Glycos_transf_2"/>
    <property type="match status" value="1"/>
</dbReference>
<dbReference type="Proteomes" id="UP000663801">
    <property type="component" value="Unassembled WGS sequence"/>
</dbReference>
<evidence type="ECO:0000256" key="1">
    <source>
        <dbReference type="ARBA" id="ARBA00004776"/>
    </source>
</evidence>
<evidence type="ECO:0000259" key="6">
    <source>
        <dbReference type="Pfam" id="PF02709"/>
    </source>
</evidence>
<dbReference type="InterPro" id="IPR001173">
    <property type="entry name" value="Glyco_trans_2-like"/>
</dbReference>
<dbReference type="RefSeq" id="WP_205258299.1">
    <property type="nucleotide sequence ID" value="NZ_BAAAPV010000002.1"/>
</dbReference>
<gene>
    <name evidence="7" type="ORF">JL107_17145</name>
</gene>
<dbReference type="PANTHER" id="PTHR43179">
    <property type="entry name" value="RHAMNOSYLTRANSFERASE WBBL"/>
    <property type="match status" value="1"/>
</dbReference>
<dbReference type="InterPro" id="IPR029044">
    <property type="entry name" value="Nucleotide-diphossugar_trans"/>
</dbReference>
<dbReference type="PANTHER" id="PTHR43179:SF12">
    <property type="entry name" value="GALACTOFURANOSYLTRANSFERASE GLFT2"/>
    <property type="match status" value="1"/>
</dbReference>
<evidence type="ECO:0000259" key="5">
    <source>
        <dbReference type="Pfam" id="PF00535"/>
    </source>
</evidence>
<comment type="caution">
    <text evidence="7">The sequence shown here is derived from an EMBL/GenBank/DDBJ whole genome shotgun (WGS) entry which is preliminary data.</text>
</comment>
<evidence type="ECO:0000313" key="7">
    <source>
        <dbReference type="EMBL" id="MBM9478177.1"/>
    </source>
</evidence>
<keyword evidence="4" id="KW-0808">Transferase</keyword>
<feature type="domain" description="Galactosyltransferase C-terminal" evidence="6">
    <location>
        <begin position="201"/>
        <end position="247"/>
    </location>
</feature>
<comment type="similarity">
    <text evidence="2">Belongs to the glycosyltransferase 2 family.</text>
</comment>
<reference evidence="7" key="1">
    <citation type="submission" date="2021-01" db="EMBL/GenBank/DDBJ databases">
        <title>KCTC 19127 draft genome.</title>
        <authorList>
            <person name="An D."/>
        </authorList>
    </citation>
    <scope>NUCLEOTIDE SEQUENCE</scope>
    <source>
        <strain evidence="7">KCTC 19127</strain>
    </source>
</reference>
<organism evidence="7 8">
    <name type="scientific">Nakamurella flavida</name>
    <dbReference type="NCBI Taxonomy" id="363630"/>
    <lineage>
        <taxon>Bacteria</taxon>
        <taxon>Bacillati</taxon>
        <taxon>Actinomycetota</taxon>
        <taxon>Actinomycetes</taxon>
        <taxon>Nakamurellales</taxon>
        <taxon>Nakamurellaceae</taxon>
        <taxon>Nakamurella</taxon>
    </lineage>
</organism>
<dbReference type="Pfam" id="PF02709">
    <property type="entry name" value="Glyco_transf_7C"/>
    <property type="match status" value="1"/>
</dbReference>
<dbReference type="SUPFAM" id="SSF53448">
    <property type="entry name" value="Nucleotide-diphospho-sugar transferases"/>
    <property type="match status" value="1"/>
</dbReference>